<dbReference type="SUPFAM" id="SSF88659">
    <property type="entry name" value="Sigma3 and sigma4 domains of RNA polymerase sigma factors"/>
    <property type="match status" value="1"/>
</dbReference>
<keyword evidence="2" id="KW-0805">Transcription regulation</keyword>
<dbReference type="InterPro" id="IPR013324">
    <property type="entry name" value="RNA_pol_sigma_r3/r4-like"/>
</dbReference>
<keyword evidence="9" id="KW-1185">Reference proteome</keyword>
<keyword evidence="5" id="KW-0804">Transcription</keyword>
<keyword evidence="4" id="KW-0238">DNA-binding</keyword>
<protein>
    <submittedName>
        <fullName evidence="8">RNA polymerase sigma factor</fullName>
    </submittedName>
</protein>
<dbReference type="PANTHER" id="PTHR43133">
    <property type="entry name" value="RNA POLYMERASE ECF-TYPE SIGMA FACTO"/>
    <property type="match status" value="1"/>
</dbReference>
<dbReference type="InterPro" id="IPR013249">
    <property type="entry name" value="RNA_pol_sigma70_r4_t2"/>
</dbReference>
<dbReference type="RefSeq" id="WP_131755417.1">
    <property type="nucleotide sequence ID" value="NZ_CAACUY010000005.1"/>
</dbReference>
<evidence type="ECO:0000256" key="4">
    <source>
        <dbReference type="ARBA" id="ARBA00023125"/>
    </source>
</evidence>
<evidence type="ECO:0000259" key="7">
    <source>
        <dbReference type="Pfam" id="PF08281"/>
    </source>
</evidence>
<dbReference type="InterPro" id="IPR036388">
    <property type="entry name" value="WH-like_DNA-bd_sf"/>
</dbReference>
<evidence type="ECO:0000256" key="2">
    <source>
        <dbReference type="ARBA" id="ARBA00023015"/>
    </source>
</evidence>
<dbReference type="Gene3D" id="1.10.1740.10">
    <property type="match status" value="1"/>
</dbReference>
<keyword evidence="3" id="KW-0731">Sigma factor</keyword>
<dbReference type="Pfam" id="PF08281">
    <property type="entry name" value="Sigma70_r4_2"/>
    <property type="match status" value="1"/>
</dbReference>
<dbReference type="InterPro" id="IPR007627">
    <property type="entry name" value="RNA_pol_sigma70_r2"/>
</dbReference>
<dbReference type="Gene3D" id="1.10.10.10">
    <property type="entry name" value="Winged helix-like DNA-binding domain superfamily/Winged helix DNA-binding domain"/>
    <property type="match status" value="1"/>
</dbReference>
<organism evidence="8 9">
    <name type="scientific">Actinomadura fibrosa</name>
    <dbReference type="NCBI Taxonomy" id="111802"/>
    <lineage>
        <taxon>Bacteria</taxon>
        <taxon>Bacillati</taxon>
        <taxon>Actinomycetota</taxon>
        <taxon>Actinomycetes</taxon>
        <taxon>Streptosporangiales</taxon>
        <taxon>Thermomonosporaceae</taxon>
        <taxon>Actinomadura</taxon>
    </lineage>
</organism>
<evidence type="ECO:0000313" key="9">
    <source>
        <dbReference type="Proteomes" id="UP001597063"/>
    </source>
</evidence>
<name>A0ABW2XUM7_9ACTN</name>
<dbReference type="InterPro" id="IPR039425">
    <property type="entry name" value="RNA_pol_sigma-70-like"/>
</dbReference>
<evidence type="ECO:0000256" key="5">
    <source>
        <dbReference type="ARBA" id="ARBA00023163"/>
    </source>
</evidence>
<sequence>MFDIGTDPEAFDAFYRRHVRMVTGFVARRVLDPHLVDDLTTEVFLAAIETADRYQAKLGSETAWLVGIARNVLAAERRRGARQLDKDRRAGGRRPLGLDDIERLEERIDAERAARHLMAAIADLPDGLRAVLELVDVDGLSAPEAAAILKIRPGTARVRLHRARRLLNPAAVATLEGAS</sequence>
<feature type="domain" description="RNA polymerase sigma factor 70 region 4 type 2" evidence="7">
    <location>
        <begin position="117"/>
        <end position="167"/>
    </location>
</feature>
<accession>A0ABW2XUM7</accession>
<dbReference type="NCBIfam" id="TIGR02937">
    <property type="entry name" value="sigma70-ECF"/>
    <property type="match status" value="1"/>
</dbReference>
<evidence type="ECO:0000256" key="3">
    <source>
        <dbReference type="ARBA" id="ARBA00023082"/>
    </source>
</evidence>
<feature type="domain" description="RNA polymerase sigma-70 region 2" evidence="6">
    <location>
        <begin position="14"/>
        <end position="82"/>
    </location>
</feature>
<gene>
    <name evidence="8" type="ORF">ACFQZM_36805</name>
</gene>
<evidence type="ECO:0000256" key="1">
    <source>
        <dbReference type="ARBA" id="ARBA00010641"/>
    </source>
</evidence>
<dbReference type="EMBL" id="JBHTGP010000018">
    <property type="protein sequence ID" value="MFD0690099.1"/>
    <property type="molecule type" value="Genomic_DNA"/>
</dbReference>
<dbReference type="InterPro" id="IPR013325">
    <property type="entry name" value="RNA_pol_sigma_r2"/>
</dbReference>
<dbReference type="SUPFAM" id="SSF88946">
    <property type="entry name" value="Sigma2 domain of RNA polymerase sigma factors"/>
    <property type="match status" value="1"/>
</dbReference>
<dbReference type="InterPro" id="IPR014284">
    <property type="entry name" value="RNA_pol_sigma-70_dom"/>
</dbReference>
<evidence type="ECO:0000259" key="6">
    <source>
        <dbReference type="Pfam" id="PF04542"/>
    </source>
</evidence>
<dbReference type="CDD" id="cd06171">
    <property type="entry name" value="Sigma70_r4"/>
    <property type="match status" value="1"/>
</dbReference>
<comment type="caution">
    <text evidence="8">The sequence shown here is derived from an EMBL/GenBank/DDBJ whole genome shotgun (WGS) entry which is preliminary data.</text>
</comment>
<dbReference type="Proteomes" id="UP001597063">
    <property type="component" value="Unassembled WGS sequence"/>
</dbReference>
<proteinExistence type="inferred from homology"/>
<reference evidence="9" key="1">
    <citation type="journal article" date="2019" name="Int. J. Syst. Evol. Microbiol.">
        <title>The Global Catalogue of Microorganisms (GCM) 10K type strain sequencing project: providing services to taxonomists for standard genome sequencing and annotation.</title>
        <authorList>
            <consortium name="The Broad Institute Genomics Platform"/>
            <consortium name="The Broad Institute Genome Sequencing Center for Infectious Disease"/>
            <person name="Wu L."/>
            <person name="Ma J."/>
        </authorList>
    </citation>
    <scope>NUCLEOTIDE SEQUENCE [LARGE SCALE GENOMIC DNA]</scope>
    <source>
        <strain evidence="9">JCM 9371</strain>
    </source>
</reference>
<evidence type="ECO:0000313" key="8">
    <source>
        <dbReference type="EMBL" id="MFD0690099.1"/>
    </source>
</evidence>
<dbReference type="PANTHER" id="PTHR43133:SF8">
    <property type="entry name" value="RNA POLYMERASE SIGMA FACTOR HI_1459-RELATED"/>
    <property type="match status" value="1"/>
</dbReference>
<dbReference type="Pfam" id="PF04542">
    <property type="entry name" value="Sigma70_r2"/>
    <property type="match status" value="1"/>
</dbReference>
<comment type="similarity">
    <text evidence="1">Belongs to the sigma-70 factor family. ECF subfamily.</text>
</comment>